<keyword evidence="6" id="KW-0411">Iron-sulfur</keyword>
<organism evidence="8 9">
    <name type="scientific">Pelotomaculum schinkii</name>
    <dbReference type="NCBI Taxonomy" id="78350"/>
    <lineage>
        <taxon>Bacteria</taxon>
        <taxon>Bacillati</taxon>
        <taxon>Bacillota</taxon>
        <taxon>Clostridia</taxon>
        <taxon>Eubacteriales</taxon>
        <taxon>Desulfotomaculaceae</taxon>
        <taxon>Pelotomaculum</taxon>
    </lineage>
</organism>
<evidence type="ECO:0000256" key="5">
    <source>
        <dbReference type="ARBA" id="ARBA00023004"/>
    </source>
</evidence>
<dbReference type="SFLD" id="SFLDG01100">
    <property type="entry name" value="methyltransferase_(Class_D)"/>
    <property type="match status" value="1"/>
</dbReference>
<comment type="cofactor">
    <cofactor evidence="1">
        <name>[4Fe-4S] cluster</name>
        <dbReference type="ChEBI" id="CHEBI:49883"/>
    </cofactor>
</comment>
<evidence type="ECO:0000313" key="9">
    <source>
        <dbReference type="Proteomes" id="UP000298324"/>
    </source>
</evidence>
<dbReference type="Pfam" id="PF23545">
    <property type="entry name" value="Zn_ribbon_HMPTM"/>
    <property type="match status" value="1"/>
</dbReference>
<name>A0A4Y7RHC3_9FIRM</name>
<keyword evidence="9" id="KW-1185">Reference proteome</keyword>
<dbReference type="InterPro" id="IPR058240">
    <property type="entry name" value="rSAM_sf"/>
</dbReference>
<feature type="domain" description="Radical SAM core" evidence="7">
    <location>
        <begin position="92"/>
        <end position="306"/>
    </location>
</feature>
<dbReference type="GO" id="GO:0046872">
    <property type="term" value="F:metal ion binding"/>
    <property type="evidence" value="ECO:0007669"/>
    <property type="project" value="UniProtKB-KW"/>
</dbReference>
<evidence type="ECO:0000256" key="1">
    <source>
        <dbReference type="ARBA" id="ARBA00001966"/>
    </source>
</evidence>
<evidence type="ECO:0000256" key="6">
    <source>
        <dbReference type="ARBA" id="ARBA00023014"/>
    </source>
</evidence>
<evidence type="ECO:0000256" key="2">
    <source>
        <dbReference type="ARBA" id="ARBA00022485"/>
    </source>
</evidence>
<dbReference type="GO" id="GO:0051539">
    <property type="term" value="F:4 iron, 4 sulfur cluster binding"/>
    <property type="evidence" value="ECO:0007669"/>
    <property type="project" value="UniProtKB-KW"/>
</dbReference>
<gene>
    <name evidence="8" type="primary">moaA_1</name>
    <name evidence="8" type="ORF">Psch_01647</name>
</gene>
<accession>A0A4Y7RHC3</accession>
<keyword evidence="2" id="KW-0004">4Fe-4S</keyword>
<dbReference type="InterPro" id="IPR054698">
    <property type="entry name" value="rSAM_Se_TrsS"/>
</dbReference>
<dbReference type="InterPro" id="IPR034474">
    <property type="entry name" value="Methyltransferase_Class_D"/>
</dbReference>
<protein>
    <submittedName>
        <fullName evidence="8">Cyclic pyranopterin monophosphate synthase</fullName>
    </submittedName>
</protein>
<dbReference type="InterPro" id="IPR056488">
    <property type="entry name" value="Zn_ribbon_HMPTM"/>
</dbReference>
<dbReference type="PANTHER" id="PTHR43306">
    <property type="entry name" value="7,8-DIHYDRO-6-HYDROXYMETHYLPTERIN DIMETHYLTRANSFERASE"/>
    <property type="match status" value="1"/>
</dbReference>
<dbReference type="PROSITE" id="PS51918">
    <property type="entry name" value="RADICAL_SAM"/>
    <property type="match status" value="1"/>
</dbReference>
<evidence type="ECO:0000256" key="3">
    <source>
        <dbReference type="ARBA" id="ARBA00022691"/>
    </source>
</evidence>
<dbReference type="PROSITE" id="PS01305">
    <property type="entry name" value="MOAA_NIFB_PQQE"/>
    <property type="match status" value="1"/>
</dbReference>
<keyword evidence="3" id="KW-0949">S-adenosyl-L-methionine</keyword>
<dbReference type="Pfam" id="PF04055">
    <property type="entry name" value="Radical_SAM"/>
    <property type="match status" value="1"/>
</dbReference>
<reference evidence="8 9" key="1">
    <citation type="journal article" date="2018" name="Environ. Microbiol.">
        <title>Novel energy conservation strategies and behaviour of Pelotomaculum schinkii driving syntrophic propionate catabolism.</title>
        <authorList>
            <person name="Hidalgo-Ahumada C.A.P."/>
            <person name="Nobu M.K."/>
            <person name="Narihiro T."/>
            <person name="Tamaki H."/>
            <person name="Liu W.T."/>
            <person name="Kamagata Y."/>
            <person name="Stams A.J.M."/>
            <person name="Imachi H."/>
            <person name="Sousa D.Z."/>
        </authorList>
    </citation>
    <scope>NUCLEOTIDE SEQUENCE [LARGE SCALE GENOMIC DNA]</scope>
    <source>
        <strain evidence="8 9">HH</strain>
    </source>
</reference>
<sequence>MNKFTSVIHITESLCPVCLKRIPARHVLVDEDIYMQKTCEKHGDFSTIIWRGQSEPYYTSWKKNKWPVHLQRCLTEVEKGCPFDCGLCAEHRQQTCCALLEVTQRCNLNCNFCFASSGGNIADPSFDKIREWLKILVEAGKPFIHISGGEPTVRNDLPEIIRMINEMGFPYIQLNTNGLRLSREPEYVKILKQAGLSSVFMQFDGTKDEIHQQLRGRNLLAEKENAIKNCGDNNLGIVLVPTIVPGVNMDNIGEIIRFGLSKVPDVRGIHFQPVSYFGRYPSPPLDNQRITLPEVLREIENQTGGKFQVDHFAPSGCDHARCGFHGDFVVMPDGSIKQLTIKNEEGCCCNKKTDSSGVEKNRNFVARRWVRESSQNNQRLNKLDYELDELDIFIARVKSHGFTITGMTFQDCWNVDLERLHECSLHVLSPEGKIIPFCAYNISSIEGKSLYRKNVLAPPFK</sequence>
<dbReference type="InterPro" id="IPR007197">
    <property type="entry name" value="rSAM"/>
</dbReference>
<evidence type="ECO:0000313" key="8">
    <source>
        <dbReference type="EMBL" id="TEB08092.1"/>
    </source>
</evidence>
<keyword evidence="4" id="KW-0479">Metal-binding</keyword>
<dbReference type="PANTHER" id="PTHR43306:SF1">
    <property type="entry name" value="7,8-DIHYDRO-6-HYDROXYMETHYLPTERIN DIMETHYLTRANSFERASE"/>
    <property type="match status" value="1"/>
</dbReference>
<dbReference type="EMBL" id="QFGA01000001">
    <property type="protein sequence ID" value="TEB08092.1"/>
    <property type="molecule type" value="Genomic_DNA"/>
</dbReference>
<dbReference type="Gene3D" id="3.20.20.70">
    <property type="entry name" value="Aldolase class I"/>
    <property type="match status" value="1"/>
</dbReference>
<dbReference type="AlphaFoldDB" id="A0A4Y7RHC3"/>
<dbReference type="SFLD" id="SFLDG01067">
    <property type="entry name" value="SPASM/twitch_domain_containing"/>
    <property type="match status" value="1"/>
</dbReference>
<dbReference type="NCBIfam" id="NF045646">
    <property type="entry name" value="rSAM_Se_TrsS"/>
    <property type="match status" value="1"/>
</dbReference>
<dbReference type="RefSeq" id="WP_206663764.1">
    <property type="nucleotide sequence ID" value="NZ_QFGA01000001.1"/>
</dbReference>
<dbReference type="SFLD" id="SFLDS00029">
    <property type="entry name" value="Radical_SAM"/>
    <property type="match status" value="1"/>
</dbReference>
<evidence type="ECO:0000259" key="7">
    <source>
        <dbReference type="PROSITE" id="PS51918"/>
    </source>
</evidence>
<dbReference type="SMART" id="SM00729">
    <property type="entry name" value="Elp3"/>
    <property type="match status" value="1"/>
</dbReference>
<dbReference type="InterPro" id="IPR000385">
    <property type="entry name" value="MoaA_NifB_PqqE_Fe-S-bd_CS"/>
</dbReference>
<comment type="caution">
    <text evidence="8">The sequence shown here is derived from an EMBL/GenBank/DDBJ whole genome shotgun (WGS) entry which is preliminary data.</text>
</comment>
<dbReference type="InterPro" id="IPR006638">
    <property type="entry name" value="Elp3/MiaA/NifB-like_rSAM"/>
</dbReference>
<proteinExistence type="predicted"/>
<dbReference type="CDD" id="cd01335">
    <property type="entry name" value="Radical_SAM"/>
    <property type="match status" value="1"/>
</dbReference>
<dbReference type="Proteomes" id="UP000298324">
    <property type="component" value="Unassembled WGS sequence"/>
</dbReference>
<dbReference type="SUPFAM" id="SSF102114">
    <property type="entry name" value="Radical SAM enzymes"/>
    <property type="match status" value="1"/>
</dbReference>
<dbReference type="InterPro" id="IPR013785">
    <property type="entry name" value="Aldolase_TIM"/>
</dbReference>
<dbReference type="GO" id="GO:0003824">
    <property type="term" value="F:catalytic activity"/>
    <property type="evidence" value="ECO:0007669"/>
    <property type="project" value="InterPro"/>
</dbReference>
<dbReference type="GO" id="GO:0032324">
    <property type="term" value="P:molybdopterin cofactor biosynthetic process"/>
    <property type="evidence" value="ECO:0007669"/>
    <property type="project" value="UniProtKB-ARBA"/>
</dbReference>
<keyword evidence="5" id="KW-0408">Iron</keyword>
<evidence type="ECO:0000256" key="4">
    <source>
        <dbReference type="ARBA" id="ARBA00022723"/>
    </source>
</evidence>